<evidence type="ECO:0000256" key="1">
    <source>
        <dbReference type="SAM" id="MobiDB-lite"/>
    </source>
</evidence>
<accession>Q9HIU7</accession>
<dbReference type="PANTHER" id="PTHR34406">
    <property type="entry name" value="PROTEIN YCEI"/>
    <property type="match status" value="1"/>
</dbReference>
<name>Q9HIU7_THEAC</name>
<reference evidence="3 4" key="1">
    <citation type="journal article" date="2000" name="Nature">
        <title>The genome sequence of the thermoacidophilic scavenger Thermoplasma acidophilum.</title>
        <authorList>
            <person name="Ruepp A."/>
            <person name="Graml W."/>
            <person name="Santos-Martinez M.L."/>
            <person name="Koretke K.K."/>
            <person name="Volker C."/>
            <person name="Mewes H.W."/>
            <person name="Frishman D."/>
            <person name="Stocker S."/>
            <person name="Lupas A.N."/>
            <person name="Baumeister W."/>
        </authorList>
    </citation>
    <scope>NUCLEOTIDE SEQUENCE [LARGE SCALE GENOMIC DNA]</scope>
    <source>
        <strain evidence="4">ATCC 25905 / DSM 1728 / JCM 9062 / NBRC 15155 / AMRC-C165</strain>
    </source>
</reference>
<dbReference type="Pfam" id="PF04264">
    <property type="entry name" value="YceI"/>
    <property type="match status" value="1"/>
</dbReference>
<dbReference type="KEGG" id="tac:Ta1230"/>
<dbReference type="HOGENOM" id="CLU_115708_0_0_2"/>
<dbReference type="Proteomes" id="UP000001024">
    <property type="component" value="Chromosome"/>
</dbReference>
<evidence type="ECO:0000259" key="2">
    <source>
        <dbReference type="SMART" id="SM00867"/>
    </source>
</evidence>
<sequence length="205" mass="23287">MFYLFMSWKTMKTQTCNYVICPERSQVSFTISHLVLSKVSGQFTRLHGCAAVRDLEFVDYALLKIDVSSIRTGNSIRDRNLMKKDYFNAATYKFIECCVRDLDIKNFPDQPVDFHIKIKDIEEIVPLNVFVISTNNETVSLRITGKIRTQDFGLKWQSPFKPGLMVGSEVNLNVYLSLFKGQTTPESLGNNPSQSSSAPAASHRK</sequence>
<dbReference type="PaxDb" id="273075-Ta1230"/>
<dbReference type="PANTHER" id="PTHR34406:SF1">
    <property type="entry name" value="PROTEIN YCEI"/>
    <property type="match status" value="1"/>
</dbReference>
<dbReference type="InParanoid" id="Q9HIU7"/>
<evidence type="ECO:0000313" key="3">
    <source>
        <dbReference type="EMBL" id="CAC12354.1"/>
    </source>
</evidence>
<proteinExistence type="predicted"/>
<protein>
    <recommendedName>
        <fullName evidence="2">Lipid/polyisoprenoid-binding YceI-like domain-containing protein</fullName>
    </recommendedName>
</protein>
<feature type="region of interest" description="Disordered" evidence="1">
    <location>
        <begin position="185"/>
        <end position="205"/>
    </location>
</feature>
<dbReference type="InterPro" id="IPR036761">
    <property type="entry name" value="TTHA0802/YceI-like_sf"/>
</dbReference>
<dbReference type="AlphaFoldDB" id="Q9HIU7"/>
<dbReference type="EnsemblBacteria" id="CAC12354">
    <property type="protein sequence ID" value="CAC12354"/>
    <property type="gene ID" value="CAC12354"/>
</dbReference>
<dbReference type="Gene3D" id="2.40.128.110">
    <property type="entry name" value="Lipid/polyisoprenoid-binding, YceI-like"/>
    <property type="match status" value="1"/>
</dbReference>
<organism evidence="3 4">
    <name type="scientific">Thermoplasma acidophilum (strain ATCC 25905 / DSM 1728 / JCM 9062 / NBRC 15155 / AMRC-C165)</name>
    <dbReference type="NCBI Taxonomy" id="273075"/>
    <lineage>
        <taxon>Archaea</taxon>
        <taxon>Methanobacteriati</taxon>
        <taxon>Thermoplasmatota</taxon>
        <taxon>Thermoplasmata</taxon>
        <taxon>Thermoplasmatales</taxon>
        <taxon>Thermoplasmataceae</taxon>
        <taxon>Thermoplasma</taxon>
    </lineage>
</organism>
<feature type="compositionally biased region" description="Low complexity" evidence="1">
    <location>
        <begin position="192"/>
        <end position="205"/>
    </location>
</feature>
<keyword evidence="4" id="KW-1185">Reference proteome</keyword>
<evidence type="ECO:0000313" key="4">
    <source>
        <dbReference type="Proteomes" id="UP000001024"/>
    </source>
</evidence>
<dbReference type="SUPFAM" id="SSF101874">
    <property type="entry name" value="YceI-like"/>
    <property type="match status" value="1"/>
</dbReference>
<dbReference type="InterPro" id="IPR007372">
    <property type="entry name" value="Lipid/polyisoprenoid-bd_YceI"/>
</dbReference>
<dbReference type="SMART" id="SM00867">
    <property type="entry name" value="YceI"/>
    <property type="match status" value="1"/>
</dbReference>
<dbReference type="EMBL" id="AL445067">
    <property type="protein sequence ID" value="CAC12354.1"/>
    <property type="molecule type" value="Genomic_DNA"/>
</dbReference>
<gene>
    <name evidence="3" type="ordered locus">Ta1230</name>
</gene>
<dbReference type="eggNOG" id="arCOG07357">
    <property type="taxonomic scope" value="Archaea"/>
</dbReference>
<feature type="domain" description="Lipid/polyisoprenoid-binding YceI-like" evidence="2">
    <location>
        <begin position="17"/>
        <end position="179"/>
    </location>
</feature>